<dbReference type="PROSITE" id="PS00678">
    <property type="entry name" value="WD_REPEATS_1"/>
    <property type="match status" value="2"/>
</dbReference>
<evidence type="ECO:0000256" key="4">
    <source>
        <dbReference type="SAM" id="MobiDB-lite"/>
    </source>
</evidence>
<evidence type="ECO:0000256" key="2">
    <source>
        <dbReference type="ARBA" id="ARBA00022737"/>
    </source>
</evidence>
<organism evidence="5 6">
    <name type="scientific">Volvox africanus</name>
    <dbReference type="NCBI Taxonomy" id="51714"/>
    <lineage>
        <taxon>Eukaryota</taxon>
        <taxon>Viridiplantae</taxon>
        <taxon>Chlorophyta</taxon>
        <taxon>core chlorophytes</taxon>
        <taxon>Chlorophyceae</taxon>
        <taxon>CS clade</taxon>
        <taxon>Chlamydomonadales</taxon>
        <taxon>Volvocaceae</taxon>
        <taxon>Volvox</taxon>
    </lineage>
</organism>
<accession>A0A8J4F8W2</accession>
<dbReference type="SMART" id="SM00320">
    <property type="entry name" value="WD40"/>
    <property type="match status" value="8"/>
</dbReference>
<evidence type="ECO:0000313" key="5">
    <source>
        <dbReference type="EMBL" id="GIL65096.1"/>
    </source>
</evidence>
<dbReference type="Proteomes" id="UP000747399">
    <property type="component" value="Unassembled WGS sequence"/>
</dbReference>
<proteinExistence type="predicted"/>
<sequence>MSNPGSNSKPSNWKADDSYYQEWKNFATSAEERRDVFWHPCVGEVLLVADEQGHVSLWSIVSRALLWSSGCICNSSAAGSTNGDGAADQRQLYSLVDFRTRTTAWQALSSGRAFYTGHADGSVRKWEIEQQQSSNGDRRCSCHCILKVTCSDPVIQQCDLHVSIIISLAVSLDERRILTTTKGMVICWDTDNMNELDRCATNDEVVTCSAISEDGTKAIVLTQPVRSPLTVLLWDMVVKKVEKRLLKGLTGSFDGVYGISWPAHLVAAANGDGDLFVWDAESGHLRYKTNFNHGDRSCCRFSPCGLFMLVGGRSRGELVLLESKYGQELLRAYPPEGPDQSIMAWSCFFLPASYSYLLPSERVQDDIRQPPSLSQPNTHNTAHTRRPQIRDETRREAGNGDGKGEVALTVTSEIDTSNPGGCGRDTCPPEDDAYRGFKRRYFGFTRDGLTETTSISSPFKFPTRFGAVYSDGSIRFFNMDGVSYTKSHQLDMISGDEVFDLDVSRDGTLLFAVVRPTGRPLASSDEYQLKVYDLQRDKLIWQTSEAFSTRSSVLDSCVSSDRYAGLVSYHNGDIRNSGNHNCGGGERQWQMRGKVAVSGGRQGEIQVFDLSARKLIQTIVTETQHRESGTVHSQFNNDFTKVLTTAGDDWVCLWDMYTGKMTRKYDKIHRKGIFGAWFTTDGSRCISVSEDKTATLFKLNDTGEVIMRFKGHKDRVISAALSPNEAILATASKDETVRIWDVDDGTMLRIIQPGISIELVFLHSTRILTTDARGNVIGFGILVQQSATDGISKDKQLCRPHLAFLTSHPRPARACIFKAVLSRNAVF</sequence>
<dbReference type="PANTHER" id="PTHR19848">
    <property type="entry name" value="WD40 REPEAT PROTEIN"/>
    <property type="match status" value="1"/>
</dbReference>
<keyword evidence="1 3" id="KW-0853">WD repeat</keyword>
<dbReference type="InterPro" id="IPR011047">
    <property type="entry name" value="Quinoprotein_ADH-like_sf"/>
</dbReference>
<dbReference type="InterPro" id="IPR019775">
    <property type="entry name" value="WD40_repeat_CS"/>
</dbReference>
<dbReference type="Gene3D" id="2.130.10.10">
    <property type="entry name" value="YVTN repeat-like/Quinoprotein amine dehydrogenase"/>
    <property type="match status" value="4"/>
</dbReference>
<reference evidence="5" key="1">
    <citation type="journal article" date="2021" name="Proc. Natl. Acad. Sci. U.S.A.">
        <title>Three genomes in the algal genus Volvox reveal the fate of a haploid sex-determining region after a transition to homothallism.</title>
        <authorList>
            <person name="Yamamoto K."/>
            <person name="Hamaji T."/>
            <person name="Kawai-Toyooka H."/>
            <person name="Matsuzaki R."/>
            <person name="Takahashi F."/>
            <person name="Nishimura Y."/>
            <person name="Kawachi M."/>
            <person name="Noguchi H."/>
            <person name="Minakuchi Y."/>
            <person name="Umen J.G."/>
            <person name="Toyoda A."/>
            <person name="Nozaki H."/>
        </authorList>
    </citation>
    <scope>NUCLEOTIDE SEQUENCE</scope>
    <source>
        <strain evidence="5">NIES-3780</strain>
    </source>
</reference>
<evidence type="ECO:0000256" key="3">
    <source>
        <dbReference type="PROSITE-ProRule" id="PRU00221"/>
    </source>
</evidence>
<dbReference type="PROSITE" id="PS50294">
    <property type="entry name" value="WD_REPEATS_REGION"/>
    <property type="match status" value="1"/>
</dbReference>
<dbReference type="AlphaFoldDB" id="A0A8J4F8W2"/>
<dbReference type="InterPro" id="IPR001680">
    <property type="entry name" value="WD40_rpt"/>
</dbReference>
<dbReference type="PANTHER" id="PTHR19848:SF8">
    <property type="entry name" value="F-BOX AND WD REPEAT DOMAIN CONTAINING 7"/>
    <property type="match status" value="1"/>
</dbReference>
<dbReference type="EMBL" id="BNCO01000072">
    <property type="protein sequence ID" value="GIL65096.1"/>
    <property type="molecule type" value="Genomic_DNA"/>
</dbReference>
<name>A0A8J4F8W2_9CHLO</name>
<dbReference type="InterPro" id="IPR015943">
    <property type="entry name" value="WD40/YVTN_repeat-like_dom_sf"/>
</dbReference>
<gene>
    <name evidence="5" type="ORF">Vafri_18866</name>
</gene>
<keyword evidence="2" id="KW-0677">Repeat</keyword>
<feature type="compositionally biased region" description="Basic and acidic residues" evidence="4">
    <location>
        <begin position="388"/>
        <end position="404"/>
    </location>
</feature>
<dbReference type="PROSITE" id="PS50082">
    <property type="entry name" value="WD_REPEATS_2"/>
    <property type="match status" value="1"/>
</dbReference>
<dbReference type="Pfam" id="PF00400">
    <property type="entry name" value="WD40"/>
    <property type="match status" value="1"/>
</dbReference>
<feature type="region of interest" description="Disordered" evidence="4">
    <location>
        <begin position="367"/>
        <end position="406"/>
    </location>
</feature>
<evidence type="ECO:0000313" key="6">
    <source>
        <dbReference type="Proteomes" id="UP000747399"/>
    </source>
</evidence>
<keyword evidence="6" id="KW-1185">Reference proteome</keyword>
<evidence type="ECO:0000256" key="1">
    <source>
        <dbReference type="ARBA" id="ARBA00022574"/>
    </source>
</evidence>
<feature type="repeat" description="WD" evidence="3">
    <location>
        <begin position="709"/>
        <end position="750"/>
    </location>
</feature>
<comment type="caution">
    <text evidence="5">The sequence shown here is derived from an EMBL/GenBank/DDBJ whole genome shotgun (WGS) entry which is preliminary data.</text>
</comment>
<protein>
    <submittedName>
        <fullName evidence="5">Uncharacterized protein</fullName>
    </submittedName>
</protein>
<dbReference type="SUPFAM" id="SSF50998">
    <property type="entry name" value="Quinoprotein alcohol dehydrogenase-like"/>
    <property type="match status" value="2"/>
</dbReference>
<feature type="compositionally biased region" description="Polar residues" evidence="4">
    <location>
        <begin position="371"/>
        <end position="381"/>
    </location>
</feature>